<feature type="compositionally biased region" description="Low complexity" evidence="29">
    <location>
        <begin position="378"/>
        <end position="394"/>
    </location>
</feature>
<keyword evidence="14" id="KW-0418">Kinase</keyword>
<sequence length="780" mass="87652">MSTRTPLPTVNERDTENHTAVDGYTEPHVQPTKSSSRQNIPRCRNSITSTNEEHPHIGNYRLLKTIGKGNFAKVKLARHVLTGREVAVKIIDKTQLNPTSLQKLFREVRIMKILNHPSIVKLFEVIETEKTLYLVMEYASGGEVFDYLVAHGRMKEKEARAKFRQIVSAVQYCHQKCIVHRDLKAENLLLDADMNIKIADFGFSNEFTIGNKLDTFCGSPPYAAPELFQGKKYDGPEVDVWSLGVILYTLVSGSLPFDGQNLKELRERVLRGKYRIPFYMSTDCENLLKKLLVLNPIKRGSLEQIMKDRWMNVGHEEEELKPYTEPEPDFNDTKRIDIMVTMGFSREEIHESLVKQKYDEVMATYLLLGRKPPEFEGSESLSSSNLNQRSRPSSDLNNSSMQSPAHLKVQRSISTNQKQRRFSDHVGPSIPPAVSYTKRAQANSVESEQKEEWDKDVSRKLSSATVGSKGEMGASPLVGPERKKATTIPSNNVFPVGGMTRRNTYVCERSTDRYSAIQNGKDNSLTEMSASSTSSAGSAVASAVSTRPRHQKSMSASGHPIKVTLPTIKDGTEAYRPSSATQRVPATSPSAHSISTTTPDRTRFPRGSSSRSTFHGEQLRERRNATYNGPPASPSHETGAFAHARRGTSTGIISKITSKFVRRSASGEPKDREKEDSKDSKPRSLRFTWSMKTTSSMDPNDMMREIRKVLDANNCDYEQKERFLLFCVHGDARQDSLVQWEMEVCKLPRLSLNGVRFKRISGTSIAFKNIASKIANELKL</sequence>
<evidence type="ECO:0000256" key="13">
    <source>
        <dbReference type="ARBA" id="ARBA00022741"/>
    </source>
</evidence>
<dbReference type="PANTHER" id="PTHR24346:SF21">
    <property type="entry name" value="SERINE_THREONINE-PROTEIN KINASE MARK1"/>
    <property type="match status" value="1"/>
</dbReference>
<evidence type="ECO:0000313" key="34">
    <source>
        <dbReference type="Proteomes" id="UP000694393"/>
    </source>
</evidence>
<keyword evidence="8" id="KW-0723">Serine/threonine-protein kinase</keyword>
<comment type="catalytic activity">
    <reaction evidence="23">
        <text>L-threonyl-[tau protein] + ATP = O-phospho-L-threonyl-[tau protein] + ADP + H(+)</text>
        <dbReference type="Rhea" id="RHEA:53904"/>
        <dbReference type="Rhea" id="RHEA-COMP:13703"/>
        <dbReference type="Rhea" id="RHEA-COMP:13704"/>
        <dbReference type="ChEBI" id="CHEBI:15378"/>
        <dbReference type="ChEBI" id="CHEBI:30013"/>
        <dbReference type="ChEBI" id="CHEBI:30616"/>
        <dbReference type="ChEBI" id="CHEBI:61977"/>
        <dbReference type="ChEBI" id="CHEBI:456216"/>
        <dbReference type="EC" id="2.7.11.26"/>
    </reaction>
</comment>
<evidence type="ECO:0000256" key="12">
    <source>
        <dbReference type="ARBA" id="ARBA00022723"/>
    </source>
</evidence>
<dbReference type="Gene3D" id="1.10.510.10">
    <property type="entry name" value="Transferase(Phosphotransferase) domain 1"/>
    <property type="match status" value="1"/>
</dbReference>
<keyword evidence="9" id="KW-0597">Phosphoprotein</keyword>
<dbReference type="Pfam" id="PF00627">
    <property type="entry name" value="UBA"/>
    <property type="match status" value="1"/>
</dbReference>
<dbReference type="AlphaFoldDB" id="A0A8C8SEZ8"/>
<keyword evidence="17" id="KW-0446">Lipid-binding</keyword>
<evidence type="ECO:0000256" key="29">
    <source>
        <dbReference type="SAM" id="MobiDB-lite"/>
    </source>
</evidence>
<evidence type="ECO:0000256" key="22">
    <source>
        <dbReference type="ARBA" id="ARBA00048679"/>
    </source>
</evidence>
<evidence type="ECO:0000256" key="24">
    <source>
        <dbReference type="ARBA" id="ARBA00056999"/>
    </source>
</evidence>
<feature type="compositionally biased region" description="Basic and acidic residues" evidence="29">
    <location>
        <begin position="447"/>
        <end position="459"/>
    </location>
</feature>
<protein>
    <recommendedName>
        <fullName evidence="26">Serine/threonine-protein kinase MARK1</fullName>
        <ecNumber evidence="6">2.7.11.1</ecNumber>
        <ecNumber evidence="5">2.7.11.26</ecNumber>
    </recommendedName>
    <alternativeName>
        <fullName evidence="27">MAP/microtubule affinity-regulating kinase 1</fullName>
    </alternativeName>
</protein>
<dbReference type="PROSITE" id="PS00107">
    <property type="entry name" value="PROTEIN_KINASE_ATP"/>
    <property type="match status" value="1"/>
</dbReference>
<keyword evidence="16" id="KW-0460">Magnesium</keyword>
<reference evidence="33" key="1">
    <citation type="submission" date="2025-08" db="UniProtKB">
        <authorList>
            <consortium name="Ensembl"/>
        </authorList>
    </citation>
    <scope>IDENTIFICATION</scope>
</reference>
<dbReference type="InterPro" id="IPR028375">
    <property type="entry name" value="KA1/Ssp2_C"/>
</dbReference>
<feature type="region of interest" description="Disordered" evidence="29">
    <location>
        <begin position="1"/>
        <end position="41"/>
    </location>
</feature>
<evidence type="ECO:0000256" key="6">
    <source>
        <dbReference type="ARBA" id="ARBA00012513"/>
    </source>
</evidence>
<evidence type="ECO:0000256" key="27">
    <source>
        <dbReference type="ARBA" id="ARBA00083986"/>
    </source>
</evidence>
<dbReference type="PANTHER" id="PTHR24346">
    <property type="entry name" value="MAP/MICROTUBULE AFFINITY-REGULATING KINASE"/>
    <property type="match status" value="1"/>
</dbReference>
<dbReference type="PROSITE" id="PS50030">
    <property type="entry name" value="UBA"/>
    <property type="match status" value="1"/>
</dbReference>
<dbReference type="InterPro" id="IPR015940">
    <property type="entry name" value="UBA"/>
</dbReference>
<evidence type="ECO:0000256" key="9">
    <source>
        <dbReference type="ARBA" id="ARBA00022553"/>
    </source>
</evidence>
<evidence type="ECO:0000256" key="14">
    <source>
        <dbReference type="ARBA" id="ARBA00022777"/>
    </source>
</evidence>
<dbReference type="InterPro" id="IPR001772">
    <property type="entry name" value="KA1_dom"/>
</dbReference>
<dbReference type="GO" id="GO:0005524">
    <property type="term" value="F:ATP binding"/>
    <property type="evidence" value="ECO:0007669"/>
    <property type="project" value="UniProtKB-UniRule"/>
</dbReference>
<comment type="similarity">
    <text evidence="4">Belongs to the protein kinase superfamily. CAMK Ser/Thr protein kinase family. SNF1 subfamily.</text>
</comment>
<keyword evidence="34" id="KW-1185">Reference proteome</keyword>
<comment type="catalytic activity">
    <reaction evidence="21">
        <text>L-seryl-[tau protein] + ATP = O-phospho-L-seryl-[tau protein] + ADP + H(+)</text>
        <dbReference type="Rhea" id="RHEA:12801"/>
        <dbReference type="Rhea" id="RHEA-COMP:13701"/>
        <dbReference type="Rhea" id="RHEA-COMP:13702"/>
        <dbReference type="ChEBI" id="CHEBI:15378"/>
        <dbReference type="ChEBI" id="CHEBI:29999"/>
        <dbReference type="ChEBI" id="CHEBI:30616"/>
        <dbReference type="ChEBI" id="CHEBI:83421"/>
        <dbReference type="ChEBI" id="CHEBI:456216"/>
        <dbReference type="EC" id="2.7.11.26"/>
    </reaction>
</comment>
<dbReference type="CDD" id="cd14405">
    <property type="entry name" value="UBA_MARK1"/>
    <property type="match status" value="1"/>
</dbReference>
<dbReference type="GO" id="GO:0005856">
    <property type="term" value="C:cytoskeleton"/>
    <property type="evidence" value="ECO:0007669"/>
    <property type="project" value="UniProtKB-SubCell"/>
</dbReference>
<comment type="catalytic activity">
    <reaction evidence="20">
        <text>L-threonyl-[protein] + ATP = O-phospho-L-threonyl-[protein] + ADP + H(+)</text>
        <dbReference type="Rhea" id="RHEA:46608"/>
        <dbReference type="Rhea" id="RHEA-COMP:11060"/>
        <dbReference type="Rhea" id="RHEA-COMP:11605"/>
        <dbReference type="ChEBI" id="CHEBI:15378"/>
        <dbReference type="ChEBI" id="CHEBI:30013"/>
        <dbReference type="ChEBI" id="CHEBI:30616"/>
        <dbReference type="ChEBI" id="CHEBI:61977"/>
        <dbReference type="ChEBI" id="CHEBI:456216"/>
        <dbReference type="EC" id="2.7.11.1"/>
    </reaction>
</comment>
<feature type="compositionally biased region" description="Polar residues" evidence="29">
    <location>
        <begin position="647"/>
        <end position="657"/>
    </location>
</feature>
<dbReference type="Proteomes" id="UP000694393">
    <property type="component" value="Unplaced"/>
</dbReference>
<dbReference type="EC" id="2.7.11.26" evidence="5"/>
<organism evidence="33 34">
    <name type="scientific">Pelusios castaneus</name>
    <name type="common">West African mud turtle</name>
    <dbReference type="NCBI Taxonomy" id="367368"/>
    <lineage>
        <taxon>Eukaryota</taxon>
        <taxon>Metazoa</taxon>
        <taxon>Chordata</taxon>
        <taxon>Craniata</taxon>
        <taxon>Vertebrata</taxon>
        <taxon>Euteleostomi</taxon>
        <taxon>Archelosauria</taxon>
        <taxon>Testudinata</taxon>
        <taxon>Testudines</taxon>
        <taxon>Pleurodira</taxon>
        <taxon>Pelomedusidae</taxon>
        <taxon>Pelusios</taxon>
    </lineage>
</organism>
<dbReference type="FunFam" id="1.10.510.10:FF:001032">
    <property type="entry name" value="KP78b, isoform A"/>
    <property type="match status" value="1"/>
</dbReference>
<dbReference type="CDD" id="cd12196">
    <property type="entry name" value="MARK1-3_C"/>
    <property type="match status" value="1"/>
</dbReference>
<evidence type="ECO:0000256" key="23">
    <source>
        <dbReference type="ARBA" id="ARBA00048878"/>
    </source>
</evidence>
<evidence type="ECO:0000256" key="17">
    <source>
        <dbReference type="ARBA" id="ARBA00023121"/>
    </source>
</evidence>
<reference evidence="33" key="2">
    <citation type="submission" date="2025-09" db="UniProtKB">
        <authorList>
            <consortium name="Ensembl"/>
        </authorList>
    </citation>
    <scope>IDENTIFICATION</scope>
</reference>
<dbReference type="Ensembl" id="ENSPCET00000019591.1">
    <property type="protein sequence ID" value="ENSPCEP00000018953.1"/>
    <property type="gene ID" value="ENSPCEG00000014743.1"/>
</dbReference>
<keyword evidence="18" id="KW-0206">Cytoskeleton</keyword>
<keyword evidence="15 28" id="KW-0067">ATP-binding</keyword>
<dbReference type="EC" id="2.7.11.1" evidence="6"/>
<comment type="function">
    <text evidence="24">Serine/threonine-protein kinase. Involved in cell polarity and microtubule dynamics regulation. Phosphorylates DCX, MAP2 and MAP4. Phosphorylates the microtubule-associated protein MAPT/TAU. Involved in cell polarity by phosphorylating the microtubule-associated proteins MAP2, MAP4 and MAPT/TAU at KXGS motifs, causing detachment from microtubules, and their disassembly. Involved in the regulation of neuronal migration through its dual activities in regulating cellular polarity and microtubule dynamics, possibly by phosphorylating and regulating DCX. Also acts as a positive regulator of the Wnt signaling pathway, probably by mediating phosphorylation of dishevelled proteins (DVL1, DVL2 and/or DVL3).</text>
</comment>
<feature type="compositionally biased region" description="Polar residues" evidence="29">
    <location>
        <begin position="31"/>
        <end position="41"/>
    </location>
</feature>
<keyword evidence="19" id="KW-0966">Cell projection</keyword>
<dbReference type="Pfam" id="PF02149">
    <property type="entry name" value="KA1"/>
    <property type="match status" value="1"/>
</dbReference>
<evidence type="ECO:0000256" key="4">
    <source>
        <dbReference type="ARBA" id="ARBA00006234"/>
    </source>
</evidence>
<dbReference type="PROSITE" id="PS50032">
    <property type="entry name" value="KA1"/>
    <property type="match status" value="1"/>
</dbReference>
<feature type="domain" description="KA1" evidence="32">
    <location>
        <begin position="731"/>
        <end position="780"/>
    </location>
</feature>
<feature type="compositionally biased region" description="Basic and acidic residues" evidence="29">
    <location>
        <begin position="668"/>
        <end position="682"/>
    </location>
</feature>
<comment type="subcellular location">
    <subcellularLocation>
        <location evidence="3">Cell projection</location>
        <location evidence="3">Dendrite</location>
    </subcellularLocation>
    <subcellularLocation>
        <location evidence="2">Cytoplasm</location>
        <location evidence="2">Cytoskeleton</location>
    </subcellularLocation>
</comment>
<dbReference type="Pfam" id="PF00069">
    <property type="entry name" value="Pkinase"/>
    <property type="match status" value="1"/>
</dbReference>
<feature type="domain" description="UBA" evidence="31">
    <location>
        <begin position="329"/>
        <end position="369"/>
    </location>
</feature>
<dbReference type="Gene3D" id="3.30.310.80">
    <property type="entry name" value="Kinase associated domain 1, KA1"/>
    <property type="match status" value="1"/>
</dbReference>
<dbReference type="SMART" id="SM00165">
    <property type="entry name" value="UBA"/>
    <property type="match status" value="1"/>
</dbReference>
<dbReference type="SUPFAM" id="SSF103243">
    <property type="entry name" value="KA1-like"/>
    <property type="match status" value="1"/>
</dbReference>
<dbReference type="CDD" id="cd14072">
    <property type="entry name" value="STKc_MARK"/>
    <property type="match status" value="1"/>
</dbReference>
<evidence type="ECO:0000256" key="28">
    <source>
        <dbReference type="PROSITE-ProRule" id="PRU10141"/>
    </source>
</evidence>
<dbReference type="FunFam" id="3.30.310.80:FF:000001">
    <property type="entry name" value="Non-specific serine/threonine protein kinase"/>
    <property type="match status" value="1"/>
</dbReference>
<keyword evidence="12" id="KW-0479">Metal-binding</keyword>
<dbReference type="GO" id="GO:0050321">
    <property type="term" value="F:tau-protein kinase activity"/>
    <property type="evidence" value="ECO:0007669"/>
    <property type="project" value="UniProtKB-EC"/>
</dbReference>
<dbReference type="GO" id="GO:0046872">
    <property type="term" value="F:metal ion binding"/>
    <property type="evidence" value="ECO:0007669"/>
    <property type="project" value="UniProtKB-KW"/>
</dbReference>
<feature type="region of interest" description="Disordered" evidence="29">
    <location>
        <begin position="375"/>
        <end position="495"/>
    </location>
</feature>
<evidence type="ECO:0000256" key="10">
    <source>
        <dbReference type="ARBA" id="ARBA00022679"/>
    </source>
</evidence>
<dbReference type="GO" id="GO:0005737">
    <property type="term" value="C:cytoplasm"/>
    <property type="evidence" value="ECO:0007669"/>
    <property type="project" value="TreeGrafter"/>
</dbReference>
<evidence type="ECO:0000256" key="26">
    <source>
        <dbReference type="ARBA" id="ARBA00070361"/>
    </source>
</evidence>
<evidence type="ECO:0000259" key="30">
    <source>
        <dbReference type="PROSITE" id="PS50011"/>
    </source>
</evidence>
<comment type="catalytic activity">
    <reaction evidence="22">
        <text>L-seryl-[protein] + ATP = O-phospho-L-seryl-[protein] + ADP + H(+)</text>
        <dbReference type="Rhea" id="RHEA:17989"/>
        <dbReference type="Rhea" id="RHEA-COMP:9863"/>
        <dbReference type="Rhea" id="RHEA-COMP:11604"/>
        <dbReference type="ChEBI" id="CHEBI:15378"/>
        <dbReference type="ChEBI" id="CHEBI:29999"/>
        <dbReference type="ChEBI" id="CHEBI:30616"/>
        <dbReference type="ChEBI" id="CHEBI:83421"/>
        <dbReference type="ChEBI" id="CHEBI:456216"/>
        <dbReference type="EC" id="2.7.11.1"/>
    </reaction>
</comment>
<evidence type="ECO:0000256" key="21">
    <source>
        <dbReference type="ARBA" id="ARBA00048291"/>
    </source>
</evidence>
<feature type="domain" description="Protein kinase" evidence="30">
    <location>
        <begin position="60"/>
        <end position="311"/>
    </location>
</feature>
<dbReference type="PROSITE" id="PS50011">
    <property type="entry name" value="PROTEIN_KINASE_DOM"/>
    <property type="match status" value="1"/>
</dbReference>
<dbReference type="FunFam" id="1.10.8.10:FF:000011">
    <property type="entry name" value="Non-specific serine/threonine protein kinase"/>
    <property type="match status" value="1"/>
</dbReference>
<feature type="compositionally biased region" description="Polar residues" evidence="29">
    <location>
        <begin position="578"/>
        <end position="599"/>
    </location>
</feature>
<evidence type="ECO:0000256" key="11">
    <source>
        <dbReference type="ARBA" id="ARBA00022687"/>
    </source>
</evidence>
<dbReference type="Gene3D" id="3.30.200.20">
    <property type="entry name" value="Phosphorylase Kinase, domain 1"/>
    <property type="match status" value="1"/>
</dbReference>
<keyword evidence="7" id="KW-0963">Cytoplasm</keyword>
<comment type="cofactor">
    <cofactor evidence="1">
        <name>Mg(2+)</name>
        <dbReference type="ChEBI" id="CHEBI:18420"/>
    </cofactor>
</comment>
<dbReference type="SMART" id="SM00220">
    <property type="entry name" value="S_TKc"/>
    <property type="match status" value="1"/>
</dbReference>
<dbReference type="InterPro" id="IPR000719">
    <property type="entry name" value="Prot_kinase_dom"/>
</dbReference>
<evidence type="ECO:0000256" key="16">
    <source>
        <dbReference type="ARBA" id="ARBA00022842"/>
    </source>
</evidence>
<evidence type="ECO:0000256" key="1">
    <source>
        <dbReference type="ARBA" id="ARBA00001946"/>
    </source>
</evidence>
<dbReference type="GO" id="GO:0008289">
    <property type="term" value="F:lipid binding"/>
    <property type="evidence" value="ECO:0007669"/>
    <property type="project" value="UniProtKB-KW"/>
</dbReference>
<dbReference type="InterPro" id="IPR008271">
    <property type="entry name" value="Ser/Thr_kinase_AS"/>
</dbReference>
<feature type="binding site" evidence="28">
    <location>
        <position position="89"/>
    </location>
    <ligand>
        <name>ATP</name>
        <dbReference type="ChEBI" id="CHEBI:30616"/>
    </ligand>
</feature>
<dbReference type="PROSITE" id="PS00108">
    <property type="entry name" value="PROTEIN_KINASE_ST"/>
    <property type="match status" value="1"/>
</dbReference>
<evidence type="ECO:0000259" key="31">
    <source>
        <dbReference type="PROSITE" id="PS50030"/>
    </source>
</evidence>
<evidence type="ECO:0000256" key="3">
    <source>
        <dbReference type="ARBA" id="ARBA00004279"/>
    </source>
</evidence>
<proteinExistence type="inferred from homology"/>
<evidence type="ECO:0000256" key="18">
    <source>
        <dbReference type="ARBA" id="ARBA00023212"/>
    </source>
</evidence>
<dbReference type="SUPFAM" id="SSF56112">
    <property type="entry name" value="Protein kinase-like (PK-like)"/>
    <property type="match status" value="1"/>
</dbReference>
<name>A0A8C8SEZ8_9SAUR</name>
<evidence type="ECO:0000313" key="33">
    <source>
        <dbReference type="Ensembl" id="ENSPCEP00000018953.1"/>
    </source>
</evidence>
<accession>A0A8C8SEZ8</accession>
<dbReference type="InterPro" id="IPR017441">
    <property type="entry name" value="Protein_kinase_ATP_BS"/>
</dbReference>
<dbReference type="FunFam" id="3.30.200.20:FF:000003">
    <property type="entry name" value="Non-specific serine/threonine protein kinase"/>
    <property type="match status" value="1"/>
</dbReference>
<feature type="region of interest" description="Disordered" evidence="29">
    <location>
        <begin position="539"/>
        <end position="684"/>
    </location>
</feature>
<dbReference type="GO" id="GO:0016055">
    <property type="term" value="P:Wnt signaling pathway"/>
    <property type="evidence" value="ECO:0007669"/>
    <property type="project" value="UniProtKB-KW"/>
</dbReference>
<evidence type="ECO:0000256" key="5">
    <source>
        <dbReference type="ARBA" id="ARBA00012407"/>
    </source>
</evidence>
<dbReference type="InterPro" id="IPR049508">
    <property type="entry name" value="MARK1-4_cat"/>
</dbReference>
<evidence type="ECO:0000259" key="32">
    <source>
        <dbReference type="PROSITE" id="PS50032"/>
    </source>
</evidence>
<dbReference type="Gene3D" id="1.10.8.10">
    <property type="entry name" value="DNA helicase RuvA subunit, C-terminal domain"/>
    <property type="match status" value="1"/>
</dbReference>
<keyword evidence="13 28" id="KW-0547">Nucleotide-binding</keyword>
<evidence type="ECO:0000256" key="8">
    <source>
        <dbReference type="ARBA" id="ARBA00022527"/>
    </source>
</evidence>
<dbReference type="GO" id="GO:0030425">
    <property type="term" value="C:dendrite"/>
    <property type="evidence" value="ECO:0007669"/>
    <property type="project" value="UniProtKB-SubCell"/>
</dbReference>
<comment type="subunit">
    <text evidence="25">Interacts with MAPT/TAU.</text>
</comment>
<dbReference type="InterPro" id="IPR011009">
    <property type="entry name" value="Kinase-like_dom_sf"/>
</dbReference>
<keyword evidence="11" id="KW-0879">Wnt signaling pathway</keyword>
<keyword evidence="10" id="KW-0808">Transferase</keyword>
<dbReference type="GO" id="GO:0035556">
    <property type="term" value="P:intracellular signal transduction"/>
    <property type="evidence" value="ECO:0007669"/>
    <property type="project" value="TreeGrafter"/>
</dbReference>
<evidence type="ECO:0000256" key="20">
    <source>
        <dbReference type="ARBA" id="ARBA00047899"/>
    </source>
</evidence>
<evidence type="ECO:0000256" key="7">
    <source>
        <dbReference type="ARBA" id="ARBA00022490"/>
    </source>
</evidence>
<evidence type="ECO:0000256" key="19">
    <source>
        <dbReference type="ARBA" id="ARBA00023273"/>
    </source>
</evidence>
<evidence type="ECO:0000256" key="25">
    <source>
        <dbReference type="ARBA" id="ARBA00061989"/>
    </source>
</evidence>
<evidence type="ECO:0000256" key="15">
    <source>
        <dbReference type="ARBA" id="ARBA00022840"/>
    </source>
</evidence>
<evidence type="ECO:0000256" key="2">
    <source>
        <dbReference type="ARBA" id="ARBA00004245"/>
    </source>
</evidence>